<keyword evidence="2" id="KW-1133">Transmembrane helix</keyword>
<feature type="region of interest" description="Disordered" evidence="1">
    <location>
        <begin position="512"/>
        <end position="541"/>
    </location>
</feature>
<feature type="region of interest" description="Disordered" evidence="1">
    <location>
        <begin position="234"/>
        <end position="254"/>
    </location>
</feature>
<feature type="compositionally biased region" description="Polar residues" evidence="1">
    <location>
        <begin position="236"/>
        <end position="254"/>
    </location>
</feature>
<sequence>MAVIPSQVLRPRGDDKDNSGRTFSIIFAVIAFLVVLGCVIWGIVLPKYRKRRGTHRLGRYTVTPNYPAFSPPPRFPSHPALLRGFRKPSETAVQRYDPRIESPFSNSPAQSHTTHRPPQVGSVNTTGHTYGLSVPSQCWLSTRNHTQTIWQGNLQSARQGAGGDPRNFTTFRGKHDYILPVPEPVVLKPRPAGRPPPLTKQLERFPFPVSSVGHKGGLVHPAKIFQELELRKSDSTTDTFGTPSPAPQHSSQPTAVEMSVMGPPAKCRTLTADLRRELHKSVECKKHHVQQVGSSSVASVPSKNCDVARTPKTRHVRKQERLERMGTLTRPKTPVAEIRDWFDRAASTANKEKDSSKAYTPSTNPFTTPGMTSTPPTSPTQSAKKLQAPATPSRPQGTAPFMNVPSHSHRRTPSSVILPSPGKLNTLQLAGPRPKMHAAAKGSPAKMFKRRSNSARAKLVSWSQLRPSKRISRRYSSSSLSTIFKPILATRSKHSQGTSSIYSRDVRELSFTGGADRQGGDAESNERVVSGLPSGKGTHLLHKPSASIDHLKSKIDNWDLHTGDLDVTMMPRSAVKRSVSDSGLRRSIARNEGRPASRQGAGRLAYEGPGRSIPLIQVGRSSDDVFGIEADGFQPHEATKLMKRVGHFERAPIILGGLGPGTAPGGGEWL</sequence>
<organism evidence="3 4">
    <name type="scientific">Fonsecaea multimorphosa CBS 102226</name>
    <dbReference type="NCBI Taxonomy" id="1442371"/>
    <lineage>
        <taxon>Eukaryota</taxon>
        <taxon>Fungi</taxon>
        <taxon>Dikarya</taxon>
        <taxon>Ascomycota</taxon>
        <taxon>Pezizomycotina</taxon>
        <taxon>Eurotiomycetes</taxon>
        <taxon>Chaetothyriomycetidae</taxon>
        <taxon>Chaetothyriales</taxon>
        <taxon>Herpotrichiellaceae</taxon>
        <taxon>Fonsecaea</taxon>
    </lineage>
</organism>
<dbReference type="AlphaFoldDB" id="A0A0D2HDS3"/>
<evidence type="ECO:0000256" key="1">
    <source>
        <dbReference type="SAM" id="MobiDB-lite"/>
    </source>
</evidence>
<gene>
    <name evidence="3" type="ORF">Z520_04679</name>
</gene>
<evidence type="ECO:0000313" key="4">
    <source>
        <dbReference type="Proteomes" id="UP000053411"/>
    </source>
</evidence>
<proteinExistence type="predicted"/>
<dbReference type="VEuPathDB" id="FungiDB:Z520_04679"/>
<feature type="region of interest" description="Disordered" evidence="1">
    <location>
        <begin position="291"/>
        <end position="315"/>
    </location>
</feature>
<reference evidence="3 4" key="1">
    <citation type="submission" date="2015-01" db="EMBL/GenBank/DDBJ databases">
        <title>The Genome Sequence of Fonsecaea multimorphosa CBS 102226.</title>
        <authorList>
            <consortium name="The Broad Institute Genomics Platform"/>
            <person name="Cuomo C."/>
            <person name="de Hoog S."/>
            <person name="Gorbushina A."/>
            <person name="Stielow B."/>
            <person name="Teixiera M."/>
            <person name="Abouelleil A."/>
            <person name="Chapman S.B."/>
            <person name="Priest M."/>
            <person name="Young S.K."/>
            <person name="Wortman J."/>
            <person name="Nusbaum C."/>
            <person name="Birren B."/>
        </authorList>
    </citation>
    <scope>NUCLEOTIDE SEQUENCE [LARGE SCALE GENOMIC DNA]</scope>
    <source>
        <strain evidence="3 4">CBS 102226</strain>
    </source>
</reference>
<dbReference type="EMBL" id="KN848068">
    <property type="protein sequence ID" value="KIY00041.1"/>
    <property type="molecule type" value="Genomic_DNA"/>
</dbReference>
<accession>A0A0D2HDS3</accession>
<dbReference type="RefSeq" id="XP_016634163.1">
    <property type="nucleotide sequence ID" value="XM_016775183.1"/>
</dbReference>
<evidence type="ECO:0000256" key="2">
    <source>
        <dbReference type="SAM" id="Phobius"/>
    </source>
</evidence>
<feature type="transmembrane region" description="Helical" evidence="2">
    <location>
        <begin position="23"/>
        <end position="45"/>
    </location>
</feature>
<keyword evidence="2" id="KW-0812">Transmembrane</keyword>
<keyword evidence="4" id="KW-1185">Reference proteome</keyword>
<feature type="compositionally biased region" description="Low complexity" evidence="1">
    <location>
        <begin position="291"/>
        <end position="302"/>
    </location>
</feature>
<feature type="region of interest" description="Disordered" evidence="1">
    <location>
        <begin position="348"/>
        <end position="421"/>
    </location>
</feature>
<keyword evidence="2" id="KW-0472">Membrane</keyword>
<feature type="compositionally biased region" description="Polar residues" evidence="1">
    <location>
        <begin position="103"/>
        <end position="112"/>
    </location>
</feature>
<dbReference type="GeneID" id="27710425"/>
<dbReference type="Proteomes" id="UP000053411">
    <property type="component" value="Unassembled WGS sequence"/>
</dbReference>
<feature type="region of interest" description="Disordered" evidence="1">
    <location>
        <begin position="576"/>
        <end position="608"/>
    </location>
</feature>
<dbReference type="OrthoDB" id="4114559at2759"/>
<name>A0A0D2HDS3_9EURO</name>
<protein>
    <submittedName>
        <fullName evidence="3">Uncharacterized protein</fullName>
    </submittedName>
</protein>
<evidence type="ECO:0000313" key="3">
    <source>
        <dbReference type="EMBL" id="KIY00041.1"/>
    </source>
</evidence>
<feature type="region of interest" description="Disordered" evidence="1">
    <location>
        <begin position="100"/>
        <end position="127"/>
    </location>
</feature>
<feature type="compositionally biased region" description="Low complexity" evidence="1">
    <location>
        <begin position="365"/>
        <end position="382"/>
    </location>
</feature>